<reference evidence="2 3" key="1">
    <citation type="journal article" date="2003" name="Proc. Natl. Acad. Sci. U.S.A.">
        <title>Genome sequence of the cyanobacterium Prochlorococcus marinus SS120, a nearly minimal oxyphototrophic genome.</title>
        <authorList>
            <person name="Dufresne A."/>
            <person name="Salanoubat M."/>
            <person name="Partensky F."/>
            <person name="Artiguenave F."/>
            <person name="Axmann I.M."/>
            <person name="Barbe V."/>
            <person name="Duprat S."/>
            <person name="Galperin M.Y."/>
            <person name="Koonin E.V."/>
            <person name="Le Gall F."/>
            <person name="Makarova K.S."/>
            <person name="Ostrowski M."/>
            <person name="Oztas S."/>
            <person name="Robert C."/>
            <person name="Rogozin I.B."/>
            <person name="Scanlan D.J."/>
            <person name="Tandeau de Marsac N."/>
            <person name="Weissenbach J."/>
            <person name="Wincker P."/>
            <person name="Wolf Y.I."/>
            <person name="Hess W.R."/>
        </authorList>
    </citation>
    <scope>NUCLEOTIDE SEQUENCE [LARGE SCALE GENOMIC DNA]</scope>
    <source>
        <strain evidence="3">SARG / CCMP1375 / SS120</strain>
    </source>
</reference>
<dbReference type="AlphaFoldDB" id="Q7VBX3"/>
<dbReference type="InterPro" id="IPR050180">
    <property type="entry name" value="RNR_Ribonuclease"/>
</dbReference>
<dbReference type="Proteomes" id="UP000001420">
    <property type="component" value="Chromosome"/>
</dbReference>
<feature type="domain" description="RNB" evidence="1">
    <location>
        <begin position="32"/>
        <end position="321"/>
    </location>
</feature>
<sequence>MVHKRAFTRKCLIESKSILGRDIISNKDHHKYKDITNLKTYTIDDPNTIEIDDAISLEKRGDKCFLWIHIANPAETISLNSALAQEAMIRSSTIYLAESISYMFPKELIREKISLVQGKESLAISLKLELSDKGDINSFSIERTKIKPDYKLSYEEANEILDYQPKEETELIIFYNLINQHYNNRIKQGAIIIEESEGIIFKKDNYYQHKIRKMSPSRRLISESMIIYGELIAEYCFSKKIVIFYRNQSPATLVDIKKLKFFNNNHVKNYILKSSLGKSNIEIKPKKHYSLALNKYSQATSPLRRYCDFINQHQLLSYFNNKKQLSEVEMLSILDKVKLSQTQNIQLTRANKRNSILSYLEHTKKKKWNVIFMRWMVKKEKLALLYFSDIYLDIVCSLNGYDQDLLGYEFIIHLDQLDSGLDIIKVTAINYN</sequence>
<protein>
    <submittedName>
        <fullName evidence="2">Exoribonuclease R/ribonuclease II</fullName>
    </submittedName>
</protein>
<dbReference type="SMART" id="SM00955">
    <property type="entry name" value="RNB"/>
    <property type="match status" value="1"/>
</dbReference>
<dbReference type="PROSITE" id="PS01175">
    <property type="entry name" value="RIBONUCLEASE_II"/>
    <property type="match status" value="1"/>
</dbReference>
<keyword evidence="3" id="KW-1185">Reference proteome</keyword>
<dbReference type="HOGENOM" id="CLU_642295_0_0_3"/>
<dbReference type="EnsemblBacteria" id="AAQ00014">
    <property type="protein sequence ID" value="AAQ00014"/>
    <property type="gene ID" value="Pro_0969"/>
</dbReference>
<dbReference type="GO" id="GO:0000932">
    <property type="term" value="C:P-body"/>
    <property type="evidence" value="ECO:0007669"/>
    <property type="project" value="TreeGrafter"/>
</dbReference>
<name>Q7VBX3_PROMA</name>
<dbReference type="OrthoDB" id="9764149at2"/>
<dbReference type="EMBL" id="AE017126">
    <property type="protein sequence ID" value="AAQ00014.1"/>
    <property type="molecule type" value="Genomic_DNA"/>
</dbReference>
<dbReference type="InterPro" id="IPR012340">
    <property type="entry name" value="NA-bd_OB-fold"/>
</dbReference>
<dbReference type="GO" id="GO:0003723">
    <property type="term" value="F:RNA binding"/>
    <property type="evidence" value="ECO:0007669"/>
    <property type="project" value="InterPro"/>
</dbReference>
<evidence type="ECO:0000313" key="2">
    <source>
        <dbReference type="EMBL" id="AAQ00014.1"/>
    </source>
</evidence>
<dbReference type="GO" id="GO:0000175">
    <property type="term" value="F:3'-5'-RNA exonuclease activity"/>
    <property type="evidence" value="ECO:0007669"/>
    <property type="project" value="TreeGrafter"/>
</dbReference>
<dbReference type="PANTHER" id="PTHR23355:SF42">
    <property type="entry name" value="RIBONUCLEASE II, CHLOROPLASTIC_MITOCHONDRIAL"/>
    <property type="match status" value="1"/>
</dbReference>
<dbReference type="PANTHER" id="PTHR23355">
    <property type="entry name" value="RIBONUCLEASE"/>
    <property type="match status" value="1"/>
</dbReference>
<dbReference type="SUPFAM" id="SSF50249">
    <property type="entry name" value="Nucleic acid-binding proteins"/>
    <property type="match status" value="1"/>
</dbReference>
<gene>
    <name evidence="2" type="primary">vacB</name>
    <name evidence="2" type="ordered locus">Pro_0969</name>
</gene>
<dbReference type="RefSeq" id="WP_011125121.1">
    <property type="nucleotide sequence ID" value="NC_005042.1"/>
</dbReference>
<dbReference type="STRING" id="167539.Pro_0969"/>
<evidence type="ECO:0000259" key="1">
    <source>
        <dbReference type="SMART" id="SM00955"/>
    </source>
</evidence>
<dbReference type="KEGG" id="pma:Pro_0969"/>
<dbReference type="Pfam" id="PF00773">
    <property type="entry name" value="RNB"/>
    <property type="match status" value="1"/>
</dbReference>
<dbReference type="GO" id="GO:0006402">
    <property type="term" value="P:mRNA catabolic process"/>
    <property type="evidence" value="ECO:0007669"/>
    <property type="project" value="TreeGrafter"/>
</dbReference>
<dbReference type="eggNOG" id="COG0557">
    <property type="taxonomic scope" value="Bacteria"/>
</dbReference>
<organism evidence="2 3">
    <name type="scientific">Prochlorococcus marinus (strain SARG / CCMP1375 / SS120)</name>
    <dbReference type="NCBI Taxonomy" id="167539"/>
    <lineage>
        <taxon>Bacteria</taxon>
        <taxon>Bacillati</taxon>
        <taxon>Cyanobacteriota</taxon>
        <taxon>Cyanophyceae</taxon>
        <taxon>Synechococcales</taxon>
        <taxon>Prochlorococcaceae</taxon>
        <taxon>Prochlorococcus</taxon>
    </lineage>
</organism>
<accession>Q7VBX3</accession>
<dbReference type="PATRIC" id="fig|167539.5.peg.1017"/>
<evidence type="ECO:0000313" key="3">
    <source>
        <dbReference type="Proteomes" id="UP000001420"/>
    </source>
</evidence>
<dbReference type="InterPro" id="IPR022966">
    <property type="entry name" value="RNase_II/R_CS"/>
</dbReference>
<dbReference type="InterPro" id="IPR001900">
    <property type="entry name" value="RNase_II/R"/>
</dbReference>
<proteinExistence type="predicted"/>